<dbReference type="PROSITE" id="PS50043">
    <property type="entry name" value="HTH_LUXR_2"/>
    <property type="match status" value="1"/>
</dbReference>
<dbReference type="SUPFAM" id="SSF46894">
    <property type="entry name" value="C-terminal effector domain of the bipartite response regulators"/>
    <property type="match status" value="1"/>
</dbReference>
<sequence length="345" mass="36258">MAGRDDPGPEPTIRFARSGDRTVAWAAVGSGPPLVVGGWWMGHLELLWALPDFRRFIVALAAHHTVVRYDRPGSGLSPGVADLSLDGEVAALTDVVTALDAGPVTLLGASSGGPVATALAARRPDLVDRLLLYGTYADGSAIAPAALREQLVGLVRAHWGLGSHVLADLFLPGADEEDRRTFARFQRASATADDAAASLAATYAFDVTDELARVGAPTLVVHRRDDRAIPVVLGRAIAAAVPDAGFVALDGTDHFPWRGDADAVLRAFSAFLPGGAVAAPTGTLSERELEVLRLVARGLADREIARRLGLSPHTVHRHLANVRGKLGLPSRAAAAAYATRHHLLE</sequence>
<evidence type="ECO:0000313" key="6">
    <source>
        <dbReference type="Proteomes" id="UP001500928"/>
    </source>
</evidence>
<keyword evidence="3" id="KW-0804">Transcription</keyword>
<protein>
    <submittedName>
        <fullName evidence="5">Alpha/beta fold hydrolase</fullName>
    </submittedName>
</protein>
<name>A0ABP9A5E6_9PSEU</name>
<evidence type="ECO:0000256" key="3">
    <source>
        <dbReference type="ARBA" id="ARBA00023163"/>
    </source>
</evidence>
<dbReference type="Pfam" id="PF00196">
    <property type="entry name" value="GerE"/>
    <property type="match status" value="1"/>
</dbReference>
<dbReference type="PRINTS" id="PR00111">
    <property type="entry name" value="ABHYDROLASE"/>
</dbReference>
<dbReference type="Gene3D" id="1.10.10.10">
    <property type="entry name" value="Winged helix-like DNA-binding domain superfamily/Winged helix DNA-binding domain"/>
    <property type="match status" value="1"/>
</dbReference>
<accession>A0ABP9A5E6</accession>
<dbReference type="InterPro" id="IPR000073">
    <property type="entry name" value="AB_hydrolase_1"/>
</dbReference>
<dbReference type="PANTHER" id="PTHR44688:SF16">
    <property type="entry name" value="DNA-BINDING TRANSCRIPTIONAL ACTIVATOR DEVR_DOSR"/>
    <property type="match status" value="1"/>
</dbReference>
<dbReference type="Proteomes" id="UP001500928">
    <property type="component" value="Unassembled WGS sequence"/>
</dbReference>
<evidence type="ECO:0000259" key="4">
    <source>
        <dbReference type="PROSITE" id="PS50043"/>
    </source>
</evidence>
<reference evidence="6" key="1">
    <citation type="journal article" date="2019" name="Int. J. Syst. Evol. Microbiol.">
        <title>The Global Catalogue of Microorganisms (GCM) 10K type strain sequencing project: providing services to taxonomists for standard genome sequencing and annotation.</title>
        <authorList>
            <consortium name="The Broad Institute Genomics Platform"/>
            <consortium name="The Broad Institute Genome Sequencing Center for Infectious Disease"/>
            <person name="Wu L."/>
            <person name="Ma J."/>
        </authorList>
    </citation>
    <scope>NUCLEOTIDE SEQUENCE [LARGE SCALE GENOMIC DNA]</scope>
    <source>
        <strain evidence="6">JCM 17979</strain>
    </source>
</reference>
<evidence type="ECO:0000313" key="5">
    <source>
        <dbReference type="EMBL" id="GAA4773363.1"/>
    </source>
</evidence>
<gene>
    <name evidence="5" type="ORF">GCM10023200_02190</name>
</gene>
<dbReference type="InterPro" id="IPR016032">
    <property type="entry name" value="Sig_transdc_resp-reg_C-effctor"/>
</dbReference>
<dbReference type="Gene3D" id="3.40.50.1820">
    <property type="entry name" value="alpha/beta hydrolase"/>
    <property type="match status" value="1"/>
</dbReference>
<keyword evidence="2" id="KW-0238">DNA-binding</keyword>
<evidence type="ECO:0000256" key="1">
    <source>
        <dbReference type="ARBA" id="ARBA00023015"/>
    </source>
</evidence>
<dbReference type="Pfam" id="PF12697">
    <property type="entry name" value="Abhydrolase_6"/>
    <property type="match status" value="1"/>
</dbReference>
<keyword evidence="5" id="KW-0378">Hydrolase</keyword>
<dbReference type="EMBL" id="BAABHO010000002">
    <property type="protein sequence ID" value="GAA4773363.1"/>
    <property type="molecule type" value="Genomic_DNA"/>
</dbReference>
<dbReference type="InterPro" id="IPR000792">
    <property type="entry name" value="Tscrpt_reg_LuxR_C"/>
</dbReference>
<dbReference type="SUPFAM" id="SSF53474">
    <property type="entry name" value="alpha/beta-Hydrolases"/>
    <property type="match status" value="1"/>
</dbReference>
<dbReference type="InterPro" id="IPR036388">
    <property type="entry name" value="WH-like_DNA-bd_sf"/>
</dbReference>
<dbReference type="InterPro" id="IPR029058">
    <property type="entry name" value="AB_hydrolase_fold"/>
</dbReference>
<proteinExistence type="predicted"/>
<organism evidence="5 6">
    <name type="scientific">Actinomycetospora chlora</name>
    <dbReference type="NCBI Taxonomy" id="663608"/>
    <lineage>
        <taxon>Bacteria</taxon>
        <taxon>Bacillati</taxon>
        <taxon>Actinomycetota</taxon>
        <taxon>Actinomycetes</taxon>
        <taxon>Pseudonocardiales</taxon>
        <taxon>Pseudonocardiaceae</taxon>
        <taxon>Actinomycetospora</taxon>
    </lineage>
</organism>
<keyword evidence="6" id="KW-1185">Reference proteome</keyword>
<dbReference type="PRINTS" id="PR00038">
    <property type="entry name" value="HTHLUXR"/>
</dbReference>
<evidence type="ECO:0000256" key="2">
    <source>
        <dbReference type="ARBA" id="ARBA00023125"/>
    </source>
</evidence>
<dbReference type="CDD" id="cd06170">
    <property type="entry name" value="LuxR_C_like"/>
    <property type="match status" value="1"/>
</dbReference>
<dbReference type="SMART" id="SM00421">
    <property type="entry name" value="HTH_LUXR"/>
    <property type="match status" value="1"/>
</dbReference>
<dbReference type="PANTHER" id="PTHR44688">
    <property type="entry name" value="DNA-BINDING TRANSCRIPTIONAL ACTIVATOR DEVR_DOSR"/>
    <property type="match status" value="1"/>
</dbReference>
<keyword evidence="1" id="KW-0805">Transcription regulation</keyword>
<feature type="domain" description="HTH luxR-type" evidence="4">
    <location>
        <begin position="277"/>
        <end position="342"/>
    </location>
</feature>
<comment type="caution">
    <text evidence="5">The sequence shown here is derived from an EMBL/GenBank/DDBJ whole genome shotgun (WGS) entry which is preliminary data.</text>
</comment>
<dbReference type="GO" id="GO:0016787">
    <property type="term" value="F:hydrolase activity"/>
    <property type="evidence" value="ECO:0007669"/>
    <property type="project" value="UniProtKB-KW"/>
</dbReference>
<dbReference type="RefSeq" id="WP_345410454.1">
    <property type="nucleotide sequence ID" value="NZ_BAABHO010000002.1"/>
</dbReference>